<proteinExistence type="predicted"/>
<gene>
    <name evidence="1" type="ORF">Acife_2324</name>
</gene>
<organism evidence="1 2">
    <name type="scientific">Acidithiobacillus ferrivorans SS3</name>
    <dbReference type="NCBI Taxonomy" id="743299"/>
    <lineage>
        <taxon>Bacteria</taxon>
        <taxon>Pseudomonadati</taxon>
        <taxon>Pseudomonadota</taxon>
        <taxon>Acidithiobacillia</taxon>
        <taxon>Acidithiobacillales</taxon>
        <taxon>Acidithiobacillaceae</taxon>
        <taxon>Acidithiobacillus</taxon>
    </lineage>
</organism>
<evidence type="ECO:0000313" key="2">
    <source>
        <dbReference type="Proteomes" id="UP000009220"/>
    </source>
</evidence>
<dbReference type="RefSeq" id="WP_014029684.1">
    <property type="nucleotide sequence ID" value="NC_015942.1"/>
</dbReference>
<name>G0JP18_9PROT</name>
<accession>G0JP18</accession>
<reference evidence="1 2" key="1">
    <citation type="journal article" date="2011" name="J. Bacteriol.">
        <title>Draft genome of the psychrotolerant acidophile Acidithiobacillus ferrivorans SS3.</title>
        <authorList>
            <person name="Liljeqvist M."/>
            <person name="Valdes J."/>
            <person name="Holmes D.S."/>
            <person name="Dopson M."/>
        </authorList>
    </citation>
    <scope>NUCLEOTIDE SEQUENCE [LARGE SCALE GENOMIC DNA]</scope>
    <source>
        <strain evidence="1 2">SS3</strain>
    </source>
</reference>
<protein>
    <submittedName>
        <fullName evidence="1">Uncharacterized protein</fullName>
    </submittedName>
</protein>
<dbReference type="KEGG" id="afi:Acife_2324"/>
<sequence length="173" mass="19167">MSSRSLTMSDLLAISGYSRDQMRGLLEAMPIYASRNSQVRVAKQYTAQDLLVLRTCSQLESRYGFQRSAAAGFSDALRSVLSGPRPLSTTARLLFTFEPLNVRYVEATEAIEEGLLIPLAPIFHAVDEYLLPGHARLIWGQRELGFGPQRINSATDIQKPAAAGRPDQTRRTP</sequence>
<dbReference type="HOGENOM" id="CLU_1544317_0_0_6"/>
<dbReference type="Proteomes" id="UP000009220">
    <property type="component" value="Chromosome"/>
</dbReference>
<dbReference type="EMBL" id="CP002985">
    <property type="protein sequence ID" value="AEM48433.1"/>
    <property type="molecule type" value="Genomic_DNA"/>
</dbReference>
<dbReference type="AlphaFoldDB" id="G0JP18"/>
<dbReference type="STRING" id="743299.Acife_2324"/>
<evidence type="ECO:0000313" key="1">
    <source>
        <dbReference type="EMBL" id="AEM48433.1"/>
    </source>
</evidence>